<reference evidence="10 11" key="1">
    <citation type="submission" date="2018-08" db="EMBL/GenBank/DDBJ databases">
        <title>Genomic Encyclopedia of Type Strains, Phase IV (KMG-IV): sequencing the most valuable type-strain genomes for metagenomic binning, comparative biology and taxonomic classification.</title>
        <authorList>
            <person name="Goeker M."/>
        </authorList>
    </citation>
    <scope>NUCLEOTIDE SEQUENCE [LARGE SCALE GENOMIC DNA]</scope>
    <source>
        <strain evidence="10 11">DSM 25527</strain>
    </source>
</reference>
<proteinExistence type="predicted"/>
<dbReference type="NCBIfam" id="TIGR01496">
    <property type="entry name" value="DHPS"/>
    <property type="match status" value="1"/>
</dbReference>
<dbReference type="CDD" id="cd00739">
    <property type="entry name" value="DHPS"/>
    <property type="match status" value="1"/>
</dbReference>
<dbReference type="PROSITE" id="PS00793">
    <property type="entry name" value="DHPS_2"/>
    <property type="match status" value="1"/>
</dbReference>
<evidence type="ECO:0000313" key="11">
    <source>
        <dbReference type="Proteomes" id="UP000266568"/>
    </source>
</evidence>
<dbReference type="InterPro" id="IPR011005">
    <property type="entry name" value="Dihydropteroate_synth-like_sf"/>
</dbReference>
<name>A0A397NVZ5_9SPHN</name>
<dbReference type="PANTHER" id="PTHR20941">
    <property type="entry name" value="FOLATE SYNTHESIS PROTEINS"/>
    <property type="match status" value="1"/>
</dbReference>
<dbReference type="InterPro" id="IPR006390">
    <property type="entry name" value="DHP_synth_dom"/>
</dbReference>
<keyword evidence="5" id="KW-0808">Transferase</keyword>
<dbReference type="AlphaFoldDB" id="A0A397NVZ5"/>
<evidence type="ECO:0000256" key="4">
    <source>
        <dbReference type="ARBA" id="ARBA00012458"/>
    </source>
</evidence>
<gene>
    <name evidence="10" type="ORF">DFR49_3804</name>
</gene>
<dbReference type="Proteomes" id="UP000266568">
    <property type="component" value="Unassembled WGS sequence"/>
</dbReference>
<dbReference type="GO" id="GO:0046654">
    <property type="term" value="P:tetrahydrofolate biosynthetic process"/>
    <property type="evidence" value="ECO:0007669"/>
    <property type="project" value="TreeGrafter"/>
</dbReference>
<protein>
    <recommendedName>
        <fullName evidence="4">dihydropteroate synthase</fullName>
        <ecNumber evidence="4">2.5.1.15</ecNumber>
    </recommendedName>
</protein>
<dbReference type="RefSeq" id="WP_119037153.1">
    <property type="nucleotide sequence ID" value="NZ_QXDC01000004.1"/>
</dbReference>
<organism evidence="10 11">
    <name type="scientific">Hephaestia caeni</name>
    <dbReference type="NCBI Taxonomy" id="645617"/>
    <lineage>
        <taxon>Bacteria</taxon>
        <taxon>Pseudomonadati</taxon>
        <taxon>Pseudomonadota</taxon>
        <taxon>Alphaproteobacteria</taxon>
        <taxon>Sphingomonadales</taxon>
        <taxon>Sphingomonadaceae</taxon>
        <taxon>Hephaestia</taxon>
    </lineage>
</organism>
<dbReference type="SUPFAM" id="SSF51717">
    <property type="entry name" value="Dihydropteroate synthetase-like"/>
    <property type="match status" value="1"/>
</dbReference>
<dbReference type="EMBL" id="QXDC01000004">
    <property type="protein sequence ID" value="RIA37914.1"/>
    <property type="molecule type" value="Genomic_DNA"/>
</dbReference>
<dbReference type="GO" id="GO:0004156">
    <property type="term" value="F:dihydropteroate synthase activity"/>
    <property type="evidence" value="ECO:0007669"/>
    <property type="project" value="UniProtKB-EC"/>
</dbReference>
<dbReference type="GO" id="GO:0005829">
    <property type="term" value="C:cytosol"/>
    <property type="evidence" value="ECO:0007669"/>
    <property type="project" value="TreeGrafter"/>
</dbReference>
<dbReference type="InterPro" id="IPR045031">
    <property type="entry name" value="DHP_synth-like"/>
</dbReference>
<comment type="pathway">
    <text evidence="3">Cofactor biosynthesis; tetrahydrofolate biosynthesis; 7,8-dihydrofolate from 2-amino-4-hydroxy-6-hydroxymethyl-7,8-dihydropteridine diphosphate and 4-aminobenzoate: step 1/2.</text>
</comment>
<evidence type="ECO:0000256" key="6">
    <source>
        <dbReference type="ARBA" id="ARBA00022723"/>
    </source>
</evidence>
<accession>A0A397NVZ5</accession>
<keyword evidence="6" id="KW-0479">Metal-binding</keyword>
<dbReference type="InterPro" id="IPR000489">
    <property type="entry name" value="Pterin-binding_dom"/>
</dbReference>
<sequence>MHLKPTQFVDTPVGHDGAVARLAGGMLWFAAYEVIENGARRTVPIADFDRELGSNARAATLHQRITSPRPPLTLGARTLRFDQPLVAGILNVTPDSFSDGTGHQDDPATAAAAGVDMAAAGAALIDVGGESTRPGAKPVWEGDEVKRVVPVIERLRAAGTPISIDTRKASVMEAALAAGAHLVNDVSALLWDDRALDLVVRAGCPVILMHSPDPAKGPHGGNGYTDVLTEVFDWLEARIDAVTAAGVDRAKIIADPGIGFGKSLADNLALLNGLSLFHGLGCPIMLGASRKRMIGALSNEAPASDRLSGSLALAMKGMDAGVQLLRVHDVAETVQAMRVWRGLRDQALVGR</sequence>
<comment type="cofactor">
    <cofactor evidence="2">
        <name>Mg(2+)</name>
        <dbReference type="ChEBI" id="CHEBI:18420"/>
    </cofactor>
</comment>
<evidence type="ECO:0000259" key="9">
    <source>
        <dbReference type="PROSITE" id="PS50972"/>
    </source>
</evidence>
<keyword evidence="8" id="KW-0289">Folate biosynthesis</keyword>
<dbReference type="GO" id="GO:0046872">
    <property type="term" value="F:metal ion binding"/>
    <property type="evidence" value="ECO:0007669"/>
    <property type="project" value="UniProtKB-KW"/>
</dbReference>
<dbReference type="EC" id="2.5.1.15" evidence="4"/>
<evidence type="ECO:0000256" key="2">
    <source>
        <dbReference type="ARBA" id="ARBA00001946"/>
    </source>
</evidence>
<evidence type="ECO:0000256" key="8">
    <source>
        <dbReference type="ARBA" id="ARBA00022909"/>
    </source>
</evidence>
<evidence type="ECO:0000256" key="5">
    <source>
        <dbReference type="ARBA" id="ARBA00022679"/>
    </source>
</evidence>
<evidence type="ECO:0000313" key="10">
    <source>
        <dbReference type="EMBL" id="RIA37914.1"/>
    </source>
</evidence>
<dbReference type="OrthoDB" id="9811744at2"/>
<evidence type="ECO:0000256" key="7">
    <source>
        <dbReference type="ARBA" id="ARBA00022842"/>
    </source>
</evidence>
<dbReference type="PROSITE" id="PS50972">
    <property type="entry name" value="PTERIN_BINDING"/>
    <property type="match status" value="1"/>
</dbReference>
<keyword evidence="11" id="KW-1185">Reference proteome</keyword>
<keyword evidence="7" id="KW-0460">Magnesium</keyword>
<evidence type="ECO:0000256" key="3">
    <source>
        <dbReference type="ARBA" id="ARBA00004763"/>
    </source>
</evidence>
<feature type="domain" description="Pterin-binding" evidence="9">
    <location>
        <begin position="84"/>
        <end position="338"/>
    </location>
</feature>
<comment type="catalytic activity">
    <reaction evidence="1">
        <text>(7,8-dihydropterin-6-yl)methyl diphosphate + 4-aminobenzoate = 7,8-dihydropteroate + diphosphate</text>
        <dbReference type="Rhea" id="RHEA:19949"/>
        <dbReference type="ChEBI" id="CHEBI:17836"/>
        <dbReference type="ChEBI" id="CHEBI:17839"/>
        <dbReference type="ChEBI" id="CHEBI:33019"/>
        <dbReference type="ChEBI" id="CHEBI:72950"/>
        <dbReference type="EC" id="2.5.1.15"/>
    </reaction>
</comment>
<dbReference type="Pfam" id="PF00809">
    <property type="entry name" value="Pterin_bind"/>
    <property type="match status" value="1"/>
</dbReference>
<dbReference type="GO" id="GO:0046656">
    <property type="term" value="P:folic acid biosynthetic process"/>
    <property type="evidence" value="ECO:0007669"/>
    <property type="project" value="UniProtKB-KW"/>
</dbReference>
<comment type="caution">
    <text evidence="10">The sequence shown here is derived from an EMBL/GenBank/DDBJ whole genome shotgun (WGS) entry which is preliminary data.</text>
</comment>
<dbReference type="PANTHER" id="PTHR20941:SF1">
    <property type="entry name" value="FOLIC ACID SYNTHESIS PROTEIN FOL1"/>
    <property type="match status" value="1"/>
</dbReference>
<evidence type="ECO:0000256" key="1">
    <source>
        <dbReference type="ARBA" id="ARBA00000012"/>
    </source>
</evidence>
<dbReference type="Gene3D" id="3.20.20.20">
    <property type="entry name" value="Dihydropteroate synthase-like"/>
    <property type="match status" value="1"/>
</dbReference>